<name>A0A5N6RFU6_9ROSI</name>
<feature type="compositionally biased region" description="Polar residues" evidence="5">
    <location>
        <begin position="39"/>
        <end position="58"/>
    </location>
</feature>
<keyword evidence="2" id="KW-0716">Sensory transduction</keyword>
<keyword evidence="9" id="KW-1185">Reference proteome</keyword>
<keyword evidence="4" id="KW-0675">Receptor</keyword>
<dbReference type="InterPro" id="IPR013767">
    <property type="entry name" value="PAS_fold"/>
</dbReference>
<dbReference type="CDD" id="cd00130">
    <property type="entry name" value="PAS"/>
    <property type="match status" value="1"/>
</dbReference>
<dbReference type="GO" id="GO:0009881">
    <property type="term" value="F:photoreceptor activity"/>
    <property type="evidence" value="ECO:0007669"/>
    <property type="project" value="UniProtKB-KW"/>
</dbReference>
<dbReference type="InterPro" id="IPR000014">
    <property type="entry name" value="PAS"/>
</dbReference>
<dbReference type="GO" id="GO:0004674">
    <property type="term" value="F:protein serine/threonine kinase activity"/>
    <property type="evidence" value="ECO:0007669"/>
    <property type="project" value="TreeGrafter"/>
</dbReference>
<evidence type="ECO:0000313" key="8">
    <source>
        <dbReference type="EMBL" id="KAE8076677.1"/>
    </source>
</evidence>
<dbReference type="PROSITE" id="PS50011">
    <property type="entry name" value="PROTEIN_KINASE_DOM"/>
    <property type="match status" value="1"/>
</dbReference>
<feature type="region of interest" description="Disordered" evidence="5">
    <location>
        <begin position="290"/>
        <end position="373"/>
    </location>
</feature>
<feature type="domain" description="PAS" evidence="7">
    <location>
        <begin position="117"/>
        <end position="188"/>
    </location>
</feature>
<dbReference type="Gene3D" id="3.30.200.20">
    <property type="entry name" value="Phosphorylase Kinase, domain 1"/>
    <property type="match status" value="1"/>
</dbReference>
<feature type="region of interest" description="Disordered" evidence="5">
    <location>
        <begin position="236"/>
        <end position="255"/>
    </location>
</feature>
<dbReference type="EMBL" id="CM017326">
    <property type="protein sequence ID" value="KAE8076677.1"/>
    <property type="molecule type" value="Genomic_DNA"/>
</dbReference>
<dbReference type="InterPro" id="IPR011009">
    <property type="entry name" value="Kinase-like_dom_sf"/>
</dbReference>
<evidence type="ECO:0000259" key="6">
    <source>
        <dbReference type="PROSITE" id="PS50011"/>
    </source>
</evidence>
<dbReference type="PROSITE" id="PS50112">
    <property type="entry name" value="PAS"/>
    <property type="match status" value="1"/>
</dbReference>
<evidence type="ECO:0000256" key="5">
    <source>
        <dbReference type="SAM" id="MobiDB-lite"/>
    </source>
</evidence>
<dbReference type="InterPro" id="IPR001245">
    <property type="entry name" value="Ser-Thr/Tyr_kinase_cat_dom"/>
</dbReference>
<dbReference type="GO" id="GO:0006355">
    <property type="term" value="P:regulation of DNA-templated transcription"/>
    <property type="evidence" value="ECO:0007669"/>
    <property type="project" value="InterPro"/>
</dbReference>
<dbReference type="CDD" id="cd13999">
    <property type="entry name" value="STKc_MAP3K-like"/>
    <property type="match status" value="1"/>
</dbReference>
<reference evidence="8 9" key="1">
    <citation type="submission" date="2019-06" db="EMBL/GenBank/DDBJ databases">
        <title>A chromosomal-level reference genome of Carpinus fangiana (Coryloideae, Betulaceae).</title>
        <authorList>
            <person name="Yang X."/>
            <person name="Wang Z."/>
            <person name="Zhang L."/>
            <person name="Hao G."/>
            <person name="Liu J."/>
            <person name="Yang Y."/>
        </authorList>
    </citation>
    <scope>NUCLEOTIDE SEQUENCE [LARGE SCALE GENOMIC DNA]</scope>
    <source>
        <strain evidence="8">Cfa_2016G</strain>
        <tissue evidence="8">Leaf</tissue>
    </source>
</reference>
<accession>A0A5N6RFU6</accession>
<evidence type="ECO:0000256" key="2">
    <source>
        <dbReference type="ARBA" id="ARBA00022606"/>
    </source>
</evidence>
<feature type="compositionally biased region" description="Basic and acidic residues" evidence="5">
    <location>
        <begin position="302"/>
        <end position="331"/>
    </location>
</feature>
<dbReference type="PANTHER" id="PTHR44329">
    <property type="entry name" value="SERINE/THREONINE-PROTEIN KINASE TNNI3K-RELATED"/>
    <property type="match status" value="1"/>
</dbReference>
<keyword evidence="3" id="KW-0157">Chromophore</keyword>
<dbReference type="SUPFAM" id="SSF56112">
    <property type="entry name" value="Protein kinase-like (PK-like)"/>
    <property type="match status" value="1"/>
</dbReference>
<dbReference type="OrthoDB" id="339325at2759"/>
<dbReference type="Gene3D" id="3.30.450.20">
    <property type="entry name" value="PAS domain"/>
    <property type="match status" value="1"/>
</dbReference>
<dbReference type="InterPro" id="IPR000719">
    <property type="entry name" value="Prot_kinase_dom"/>
</dbReference>
<evidence type="ECO:0008006" key="10">
    <source>
        <dbReference type="Google" id="ProtNLM"/>
    </source>
</evidence>
<evidence type="ECO:0000313" key="9">
    <source>
        <dbReference type="Proteomes" id="UP000327013"/>
    </source>
</evidence>
<protein>
    <recommendedName>
        <fullName evidence="10">Protein kinase domain-containing protein</fullName>
    </recommendedName>
</protein>
<feature type="compositionally biased region" description="Basic and acidic residues" evidence="5">
    <location>
        <begin position="26"/>
        <end position="38"/>
    </location>
</feature>
<dbReference type="InterPro" id="IPR035965">
    <property type="entry name" value="PAS-like_dom_sf"/>
</dbReference>
<evidence type="ECO:0000256" key="3">
    <source>
        <dbReference type="ARBA" id="ARBA00022991"/>
    </source>
</evidence>
<dbReference type="AlphaFoldDB" id="A0A5N6RFU6"/>
<dbReference type="FunFam" id="3.30.200.20:FF:000329">
    <property type="entry name" value="PAS domain-containing protein tyrosine kinase"/>
    <property type="match status" value="1"/>
</dbReference>
<gene>
    <name evidence="8" type="ORF">FH972_015311</name>
</gene>
<dbReference type="Proteomes" id="UP000327013">
    <property type="component" value="Chromosome 6"/>
</dbReference>
<keyword evidence="1" id="KW-0600">Photoreceptor protein</keyword>
<dbReference type="SUPFAM" id="SSF55785">
    <property type="entry name" value="PYP-like sensor domain (PAS domain)"/>
    <property type="match status" value="1"/>
</dbReference>
<evidence type="ECO:0000256" key="4">
    <source>
        <dbReference type="ARBA" id="ARBA00023170"/>
    </source>
</evidence>
<dbReference type="Gene3D" id="1.10.510.10">
    <property type="entry name" value="Transferase(Phosphotransferase) domain 1"/>
    <property type="match status" value="1"/>
</dbReference>
<feature type="domain" description="Protein kinase" evidence="6">
    <location>
        <begin position="497"/>
        <end position="709"/>
    </location>
</feature>
<feature type="compositionally biased region" description="Polar residues" evidence="5">
    <location>
        <begin position="239"/>
        <end position="255"/>
    </location>
</feature>
<evidence type="ECO:0000256" key="1">
    <source>
        <dbReference type="ARBA" id="ARBA00022543"/>
    </source>
</evidence>
<dbReference type="Pfam" id="PF07714">
    <property type="entry name" value="PK_Tyr_Ser-Thr"/>
    <property type="match status" value="2"/>
</dbReference>
<feature type="compositionally biased region" description="Polar residues" evidence="5">
    <location>
        <begin position="439"/>
        <end position="452"/>
    </location>
</feature>
<feature type="compositionally biased region" description="Low complexity" evidence="5">
    <location>
        <begin position="71"/>
        <end position="85"/>
    </location>
</feature>
<dbReference type="InterPro" id="IPR051681">
    <property type="entry name" value="Ser/Thr_Kinases-Pseudokinases"/>
</dbReference>
<feature type="compositionally biased region" description="Basic and acidic residues" evidence="5">
    <location>
        <begin position="353"/>
        <end position="373"/>
    </location>
</feature>
<feature type="region of interest" description="Disordered" evidence="5">
    <location>
        <begin position="420"/>
        <end position="457"/>
    </location>
</feature>
<sequence>MGTPPAEELLRKIQVLEAGQADLRQEMSKLKVSGDAKSEQQQAHHQRSHSVSPQRSTLASSGPRRRGGASGLDAGAGAWKKGSASFRHSSPLQKESRSPEPVNVRIGGGGPSAVNFTDRQYLNILQSMGQSVHIFDLNGRIIYWNRTAENLYGYSAVEALGQDAISLLIDPQNFALANNIVNRVSMGESWTGQIPVKNKMGEKFLAVTTNTPLYDDDGALVGIICVSTDWRPFQEMRDSSSGVNNSQPYSSFSRPQTGATIANKLGLDSQQPLQVAIASKISNLASRVSNKVKSRIRTGENNTDRDGGTGDSHYSDHGSPDAVLSDHREDANSSGASTPREDITPSPFGVFAHIEENSPGKASRDSGDESEGRPAIHKIITSKAEAWIGKKGISWPWKGNEREGLEARNARFAWPWLHNDQENEPVHQKSPSCGLKPESQASESSRPGNNEASGSWSSFNVNSTSSASSCGSTSSSAVNKVDIDSDCLDYEILWEDLTIGEQIGQGSCGTVYHGLWYGSDVAVKVFSKQEYSDDVILSFRQEVSLMKRLRHPNVLLFMGAVTSPEHLCIVTEFLPRGSLFRLLQRNTTKLDWRRRVHMALDIVGDFGLSRLKHETYLATTTGKGTPQWMAPEVLRNERSDEKSDVYSYGVILWELATEKIPWDNLNSMQVIGAVGFMNQRLEIPKDVDQQWSSIIESCWHRGMPLYASP</sequence>
<feature type="region of interest" description="Disordered" evidence="5">
    <location>
        <begin position="26"/>
        <end position="111"/>
    </location>
</feature>
<organism evidence="8 9">
    <name type="scientific">Carpinus fangiana</name>
    <dbReference type="NCBI Taxonomy" id="176857"/>
    <lineage>
        <taxon>Eukaryota</taxon>
        <taxon>Viridiplantae</taxon>
        <taxon>Streptophyta</taxon>
        <taxon>Embryophyta</taxon>
        <taxon>Tracheophyta</taxon>
        <taxon>Spermatophyta</taxon>
        <taxon>Magnoliopsida</taxon>
        <taxon>eudicotyledons</taxon>
        <taxon>Gunneridae</taxon>
        <taxon>Pentapetalae</taxon>
        <taxon>rosids</taxon>
        <taxon>fabids</taxon>
        <taxon>Fagales</taxon>
        <taxon>Betulaceae</taxon>
        <taxon>Carpinus</taxon>
    </lineage>
</organism>
<proteinExistence type="predicted"/>
<dbReference type="Pfam" id="PF00989">
    <property type="entry name" value="PAS"/>
    <property type="match status" value="1"/>
</dbReference>
<dbReference type="NCBIfam" id="TIGR00229">
    <property type="entry name" value="sensory_box"/>
    <property type="match status" value="1"/>
</dbReference>
<dbReference type="PANTHER" id="PTHR44329:SF47">
    <property type="entry name" value="SERINE_THREONINE-PROTEIN KINASE ROCO5-RELATED"/>
    <property type="match status" value="1"/>
</dbReference>
<dbReference type="SMART" id="SM00091">
    <property type="entry name" value="PAS"/>
    <property type="match status" value="1"/>
</dbReference>
<dbReference type="GO" id="GO:0005524">
    <property type="term" value="F:ATP binding"/>
    <property type="evidence" value="ECO:0007669"/>
    <property type="project" value="InterPro"/>
</dbReference>
<evidence type="ECO:0000259" key="7">
    <source>
        <dbReference type="PROSITE" id="PS50112"/>
    </source>
</evidence>